<dbReference type="RefSeq" id="WP_128997208.1">
    <property type="nucleotide sequence ID" value="NZ_PDKN01000012.1"/>
</dbReference>
<proteinExistence type="predicted"/>
<dbReference type="Proteomes" id="UP000290657">
    <property type="component" value="Unassembled WGS sequence"/>
</dbReference>
<reference evidence="3 4" key="1">
    <citation type="submission" date="2017-10" db="EMBL/GenBank/DDBJ databases">
        <title>Genomics of the genus Arcobacter.</title>
        <authorList>
            <person name="Perez-Cataluna A."/>
            <person name="Figueras M.J."/>
        </authorList>
    </citation>
    <scope>NUCLEOTIDE SEQUENCE [LARGE SCALE GENOMIC DNA]</scope>
    <source>
        <strain evidence="3 4">CECT 8987</strain>
    </source>
</reference>
<feature type="domain" description="Inverse autotransporter beta-domain" evidence="2">
    <location>
        <begin position="45"/>
        <end position="265"/>
    </location>
</feature>
<dbReference type="Pfam" id="PF11924">
    <property type="entry name" value="IAT_beta"/>
    <property type="match status" value="1"/>
</dbReference>
<dbReference type="OrthoDB" id="5438811at2"/>
<protein>
    <recommendedName>
        <fullName evidence="2">Inverse autotransporter beta-domain domain-containing protein</fullName>
    </recommendedName>
</protein>
<evidence type="ECO:0000259" key="2">
    <source>
        <dbReference type="Pfam" id="PF11924"/>
    </source>
</evidence>
<evidence type="ECO:0000256" key="1">
    <source>
        <dbReference type="SAM" id="SignalP"/>
    </source>
</evidence>
<dbReference type="EMBL" id="PDKN01000012">
    <property type="protein sequence ID" value="RXJ53781.1"/>
    <property type="molecule type" value="Genomic_DNA"/>
</dbReference>
<evidence type="ECO:0000313" key="3">
    <source>
        <dbReference type="EMBL" id="RXJ53781.1"/>
    </source>
</evidence>
<dbReference type="AlphaFoldDB" id="A0A4Q0XPQ5"/>
<keyword evidence="4" id="KW-1185">Reference proteome</keyword>
<dbReference type="Gene3D" id="2.40.160.160">
    <property type="entry name" value="Inverse autotransporter, beta-domain"/>
    <property type="match status" value="1"/>
</dbReference>
<organism evidence="3 4">
    <name type="scientific">Candidatus Marinarcus aquaticus</name>
    <dbReference type="NCBI Taxonomy" id="2044504"/>
    <lineage>
        <taxon>Bacteria</taxon>
        <taxon>Pseudomonadati</taxon>
        <taxon>Campylobacterota</taxon>
        <taxon>Epsilonproteobacteria</taxon>
        <taxon>Campylobacterales</taxon>
        <taxon>Arcobacteraceae</taxon>
        <taxon>Candidatus Marinarcus</taxon>
    </lineage>
</organism>
<comment type="caution">
    <text evidence="3">The sequence shown here is derived from an EMBL/GenBank/DDBJ whole genome shotgun (WGS) entry which is preliminary data.</text>
</comment>
<name>A0A4Q0XPQ5_9BACT</name>
<dbReference type="InterPro" id="IPR038177">
    <property type="entry name" value="IAT_beta_sf"/>
</dbReference>
<gene>
    <name evidence="3" type="ORF">CRV04_12560</name>
</gene>
<feature type="chain" id="PRO_5020463299" description="Inverse autotransporter beta-domain domain-containing protein" evidence="1">
    <location>
        <begin position="22"/>
        <end position="555"/>
    </location>
</feature>
<evidence type="ECO:0000313" key="4">
    <source>
        <dbReference type="Proteomes" id="UP000290657"/>
    </source>
</evidence>
<sequence>MNKKKWAILTFSLLLGSTLMGAPTHTNQKKQKWEPFLDVEGKMGSQRHLGEGNFFIPLVQDDNTLLYTDIRYRLDNKSSREGNFGLGLRHILPSEWIIGGYTYYDRRKTPYDNYFSQITAGMEALSVDWDFRANVYIPTGTKSHLEESYSSVAFTDAGIMYAQGEERSMKGYDAEIGYRLPIFDAQEEQQIRLYAGGFRFYEDDVQSIQGPRGRLDLTFDEVPFLWEGSRLTLGAEVQRDDVRGRQSFASLRLRIPLGNQKEKSAPIQKLSAIEKRMTTPIIRDVDIVSQAGVFEAPKEVTTDANGNRIKFIKSNSTTGANLTTTIESAGENSTVVLNGDFSGVDSYTSLKEGQTIIGGGSMGITTPAGKKVSVFIPNASITGKGAYFGNANTFFNMANNSSLIGISANLNHTDPASGTTMFFMNDVHNVTIKDNHFSLSASDGTNFYMTTIIDSTNVYIGNNTMNMNSDGDFSYFMSVLGRQNKNITVEKNAYNVSGTALPIRTFYVYRTTIENLKGSGNTTNLNAAQMRTWDADSSIINGSISFTNGFTVTLP</sequence>
<accession>A0A4Q0XPQ5</accession>
<feature type="signal peptide" evidence="1">
    <location>
        <begin position="1"/>
        <end position="21"/>
    </location>
</feature>
<dbReference type="InterPro" id="IPR024519">
    <property type="entry name" value="IAT_beta"/>
</dbReference>
<keyword evidence="1" id="KW-0732">Signal</keyword>